<dbReference type="EMBL" id="JANBOH010000008">
    <property type="protein sequence ID" value="KAJ1648250.1"/>
    <property type="molecule type" value="Genomic_DNA"/>
</dbReference>
<reference evidence="5" key="1">
    <citation type="submission" date="2022-07" db="EMBL/GenBank/DDBJ databases">
        <title>Phylogenomic reconstructions and comparative analyses of Kickxellomycotina fungi.</title>
        <authorList>
            <person name="Reynolds N.K."/>
            <person name="Stajich J.E."/>
            <person name="Barry K."/>
            <person name="Grigoriev I.V."/>
            <person name="Crous P."/>
            <person name="Smith M.E."/>
        </authorList>
    </citation>
    <scope>NUCLEOTIDE SEQUENCE</scope>
    <source>
        <strain evidence="5">NBRC 105413</strain>
    </source>
</reference>
<dbReference type="HAMAP" id="MF_03044">
    <property type="entry name" value="BMT2"/>
    <property type="match status" value="1"/>
</dbReference>
<comment type="similarity">
    <text evidence="4">Belongs to the BMT2 family.</text>
</comment>
<evidence type="ECO:0000256" key="1">
    <source>
        <dbReference type="ARBA" id="ARBA00022603"/>
    </source>
</evidence>
<dbReference type="InterPro" id="IPR029063">
    <property type="entry name" value="SAM-dependent_MTases_sf"/>
</dbReference>
<dbReference type="GO" id="GO:0005730">
    <property type="term" value="C:nucleolus"/>
    <property type="evidence" value="ECO:0007669"/>
    <property type="project" value="UniProtKB-SubCell"/>
</dbReference>
<feature type="binding site" evidence="4">
    <location>
        <position position="180"/>
    </location>
    <ligand>
        <name>S-adenosyl-L-methionine</name>
        <dbReference type="ChEBI" id="CHEBI:59789"/>
    </ligand>
</feature>
<keyword evidence="6" id="KW-1185">Reference proteome</keyword>
<dbReference type="GO" id="GO:0016433">
    <property type="term" value="F:rRNA (adenine) methyltransferase activity"/>
    <property type="evidence" value="ECO:0007669"/>
    <property type="project" value="UniProtKB-UniRule"/>
</dbReference>
<proteinExistence type="inferred from homology"/>
<keyword evidence="3 4" id="KW-0949">S-adenosyl-L-methionine</keyword>
<comment type="subcellular location">
    <subcellularLocation>
        <location evidence="4">Nucleus</location>
        <location evidence="4">Nucleolus</location>
    </subcellularLocation>
</comment>
<evidence type="ECO:0000256" key="2">
    <source>
        <dbReference type="ARBA" id="ARBA00022679"/>
    </source>
</evidence>
<evidence type="ECO:0000313" key="6">
    <source>
        <dbReference type="Proteomes" id="UP001145021"/>
    </source>
</evidence>
<gene>
    <name evidence="5" type="primary">BMT2</name>
    <name evidence="5" type="ORF">LPJ64_000406</name>
</gene>
<dbReference type="Proteomes" id="UP001145021">
    <property type="component" value="Unassembled WGS sequence"/>
</dbReference>
<feature type="binding site" evidence="4">
    <location>
        <position position="160"/>
    </location>
    <ligand>
        <name>S-adenosyl-L-methionine</name>
        <dbReference type="ChEBI" id="CHEBI:59789"/>
    </ligand>
</feature>
<evidence type="ECO:0000256" key="3">
    <source>
        <dbReference type="ARBA" id="ARBA00022691"/>
    </source>
</evidence>
<dbReference type="SUPFAM" id="SSF53335">
    <property type="entry name" value="S-adenosyl-L-methionine-dependent methyltransferases"/>
    <property type="match status" value="1"/>
</dbReference>
<organism evidence="5 6">
    <name type="scientific">Coemansia asiatica</name>
    <dbReference type="NCBI Taxonomy" id="1052880"/>
    <lineage>
        <taxon>Eukaryota</taxon>
        <taxon>Fungi</taxon>
        <taxon>Fungi incertae sedis</taxon>
        <taxon>Zoopagomycota</taxon>
        <taxon>Kickxellomycotina</taxon>
        <taxon>Kickxellomycetes</taxon>
        <taxon>Kickxellales</taxon>
        <taxon>Kickxellaceae</taxon>
        <taxon>Coemansia</taxon>
    </lineage>
</organism>
<dbReference type="EC" id="2.1.1.-" evidence="4"/>
<evidence type="ECO:0000256" key="4">
    <source>
        <dbReference type="HAMAP-Rule" id="MF_03044"/>
    </source>
</evidence>
<name>A0A9W7XQV9_9FUNG</name>
<evidence type="ECO:0000313" key="5">
    <source>
        <dbReference type="EMBL" id="KAJ1648250.1"/>
    </source>
</evidence>
<keyword evidence="1 4" id="KW-0489">Methyltransferase</keyword>
<keyword evidence="2 4" id="KW-0808">Transferase</keyword>
<dbReference type="AlphaFoldDB" id="A0A9W7XQV9"/>
<comment type="function">
    <text evidence="4">S-adenosyl-L-methionine-dependent methyltransferase that specifically methylates the N(1) position of an adenine present in helix 65 in 25S rRNA.</text>
</comment>
<protein>
    <recommendedName>
        <fullName evidence="4">25S rRNA adenine-N(1) methyltransferase</fullName>
        <ecNumber evidence="4">2.1.1.-</ecNumber>
    </recommendedName>
</protein>
<keyword evidence="4" id="KW-0539">Nucleus</keyword>
<dbReference type="Pfam" id="PF11968">
    <property type="entry name" value="Bmt2"/>
    <property type="match status" value="2"/>
</dbReference>
<dbReference type="PANTHER" id="PTHR21008:SF1">
    <property type="entry name" value="25S RRNA (ADENINE(2142)-N(1))-METHYLTRANSFERASE"/>
    <property type="match status" value="1"/>
</dbReference>
<comment type="caution">
    <text evidence="5">The sequence shown here is derived from an EMBL/GenBank/DDBJ whole genome shotgun (WGS) entry which is preliminary data.</text>
</comment>
<accession>A0A9W7XQV9</accession>
<dbReference type="PANTHER" id="PTHR21008">
    <property type="entry name" value="S-ADENOSYLMETHIONINE SENSOR UPSTREAM OF MTORC1-RELATED"/>
    <property type="match status" value="1"/>
</dbReference>
<sequence length="351" mass="39352">MPRTKAKRRVPVTAIKGRFAYKEAPVPLPPIHISGQEKVAIDTSALGSVALGKMGKTSADTRRRINHFHVLIKQYSKLEAKKRICDGGDSEHISAIDREIDRVSREMAEMGGLDWYQKASLLGQCKQRGGDTSRWLVPKLRELGVDKRQAGPRLRLLDVGALSCMNYAKERKWIDVTPIDLNSQEPGVHQQDFLDIVIGSESAQSKAGYNQQTDEELDDKVDLFNTPFDVVCLSLVVNFIGDPSRRGDMLKQAACVLANDGLLFLVLPLSCVCNSRYLDDDRLQQINQHLGFTELYKHHTAKLAHYLYRLDKGKYRDGTSNSKVTAKGSAPQFKKRLLFSEPGRNNFSIVV</sequence>
<dbReference type="InterPro" id="IPR021867">
    <property type="entry name" value="Bmt2/SAMTOR"/>
</dbReference>
<dbReference type="Gene3D" id="3.40.50.150">
    <property type="entry name" value="Vaccinia Virus protein VP39"/>
    <property type="match status" value="1"/>
</dbReference>